<dbReference type="eggNOG" id="COG4221">
    <property type="taxonomic scope" value="Bacteria"/>
</dbReference>
<reference evidence="3 4" key="1">
    <citation type="submission" date="2012-06" db="EMBL/GenBank/DDBJ databases">
        <title>Finished chromosome of genome of Crinalium epipsammum PCC 9333.</title>
        <authorList>
            <consortium name="US DOE Joint Genome Institute"/>
            <person name="Gugger M."/>
            <person name="Coursin T."/>
            <person name="Rippka R."/>
            <person name="Tandeau De Marsac N."/>
            <person name="Huntemann M."/>
            <person name="Wei C.-L."/>
            <person name="Han J."/>
            <person name="Detter J.C."/>
            <person name="Han C."/>
            <person name="Tapia R."/>
            <person name="Davenport K."/>
            <person name="Daligault H."/>
            <person name="Erkkila T."/>
            <person name="Gu W."/>
            <person name="Munk A.C.C."/>
            <person name="Teshima H."/>
            <person name="Xu Y."/>
            <person name="Chain P."/>
            <person name="Chen A."/>
            <person name="Krypides N."/>
            <person name="Mavromatis K."/>
            <person name="Markowitz V."/>
            <person name="Szeto E."/>
            <person name="Ivanova N."/>
            <person name="Mikhailova N."/>
            <person name="Ovchinnikova G."/>
            <person name="Pagani I."/>
            <person name="Pati A."/>
            <person name="Goodwin L."/>
            <person name="Peters L."/>
            <person name="Pitluck S."/>
            <person name="Woyke T."/>
            <person name="Kerfeld C."/>
        </authorList>
    </citation>
    <scope>NUCLEOTIDE SEQUENCE [LARGE SCALE GENOMIC DNA]</scope>
    <source>
        <strain evidence="3 4">PCC 9333</strain>
    </source>
</reference>
<dbReference type="PANTHER" id="PTHR44196">
    <property type="entry name" value="DEHYDROGENASE/REDUCTASE SDR FAMILY MEMBER 7B"/>
    <property type="match status" value="1"/>
</dbReference>
<dbReference type="Gene3D" id="3.40.50.720">
    <property type="entry name" value="NAD(P)-binding Rossmann-like Domain"/>
    <property type="match status" value="1"/>
</dbReference>
<organism evidence="3 4">
    <name type="scientific">Crinalium epipsammum PCC 9333</name>
    <dbReference type="NCBI Taxonomy" id="1173022"/>
    <lineage>
        <taxon>Bacteria</taxon>
        <taxon>Bacillati</taxon>
        <taxon>Cyanobacteriota</taxon>
        <taxon>Cyanophyceae</taxon>
        <taxon>Gomontiellales</taxon>
        <taxon>Gomontiellaceae</taxon>
        <taxon>Crinalium</taxon>
    </lineage>
</organism>
<dbReference type="Pfam" id="PF00106">
    <property type="entry name" value="adh_short"/>
    <property type="match status" value="1"/>
</dbReference>
<comment type="similarity">
    <text evidence="1">Belongs to the short-chain dehydrogenases/reductases (SDR) family.</text>
</comment>
<dbReference type="PANTHER" id="PTHR44196:SF1">
    <property type="entry name" value="DEHYDROGENASE_REDUCTASE SDR FAMILY MEMBER 7B"/>
    <property type="match status" value="1"/>
</dbReference>
<dbReference type="GO" id="GO:0016020">
    <property type="term" value="C:membrane"/>
    <property type="evidence" value="ECO:0007669"/>
    <property type="project" value="TreeGrafter"/>
</dbReference>
<dbReference type="PATRIC" id="fig|1173022.3.peg.359"/>
<dbReference type="RefSeq" id="WP_015201460.1">
    <property type="nucleotide sequence ID" value="NC_019753.1"/>
</dbReference>
<dbReference type="SUPFAM" id="SSF51735">
    <property type="entry name" value="NAD(P)-binding Rossmann-fold domains"/>
    <property type="match status" value="1"/>
</dbReference>
<dbReference type="HOGENOM" id="CLU_010194_2_19_3"/>
<evidence type="ECO:0000313" key="4">
    <source>
        <dbReference type="Proteomes" id="UP000010472"/>
    </source>
</evidence>
<sequence>MQIKDSVVIVTGASSGIGLSTARLLTQQGAKVVLAARNVEKLTEIARELPDSLVVPTDMTNFQTIKDMVQKTESTHHGSCI</sequence>
<accession>K9VUT1</accession>
<protein>
    <submittedName>
        <fullName evidence="3">Short-chain dehydrogenase/reductase SDR</fullName>
    </submittedName>
</protein>
<proteinExistence type="inferred from homology"/>
<keyword evidence="4" id="KW-1185">Reference proteome</keyword>
<dbReference type="KEGG" id="cep:Cri9333_0337"/>
<dbReference type="EMBL" id="CP003620">
    <property type="protein sequence ID" value="AFZ11319.1"/>
    <property type="molecule type" value="Genomic_DNA"/>
</dbReference>
<dbReference type="AlphaFoldDB" id="K9VUT1"/>
<evidence type="ECO:0000313" key="3">
    <source>
        <dbReference type="EMBL" id="AFZ11319.1"/>
    </source>
</evidence>
<evidence type="ECO:0000256" key="2">
    <source>
        <dbReference type="ARBA" id="ARBA00023002"/>
    </source>
</evidence>
<evidence type="ECO:0000256" key="1">
    <source>
        <dbReference type="ARBA" id="ARBA00006484"/>
    </source>
</evidence>
<dbReference type="InterPro" id="IPR036291">
    <property type="entry name" value="NAD(P)-bd_dom_sf"/>
</dbReference>
<name>K9VUT1_9CYAN</name>
<dbReference type="InterPro" id="IPR002347">
    <property type="entry name" value="SDR_fam"/>
</dbReference>
<dbReference type="STRING" id="1173022.Cri9333_0337"/>
<dbReference type="Proteomes" id="UP000010472">
    <property type="component" value="Chromosome"/>
</dbReference>
<keyword evidence="2" id="KW-0560">Oxidoreductase</keyword>
<gene>
    <name evidence="3" type="ORF">Cri9333_0337</name>
</gene>
<dbReference type="GO" id="GO:0016491">
    <property type="term" value="F:oxidoreductase activity"/>
    <property type="evidence" value="ECO:0007669"/>
    <property type="project" value="UniProtKB-KW"/>
</dbReference>